<dbReference type="KEGG" id="rev:HUE57_09740"/>
<accession>A0A6N0HWA0</accession>
<name>A0A6N0HWA0_9GAMM</name>
<dbReference type="RefSeq" id="WP_174673083.1">
    <property type="nucleotide sequence ID" value="NZ_CP054491.1"/>
</dbReference>
<keyword evidence="1" id="KW-0732">Signal</keyword>
<dbReference type="AlphaFoldDB" id="A0A6N0HWA0"/>
<gene>
    <name evidence="2" type="ORF">HUE57_09740</name>
</gene>
<sequence length="101" mass="11168">MNISKFIMAGVLCAWAVSSYAENLKEGVPEVKTKLESFSANTGVVIVRGFEVVGKIDGLYDASIEVESKEFVNVTSGKKEYGITIEVVKEDGRYDKKHIIY</sequence>
<dbReference type="EMBL" id="CP054491">
    <property type="protein sequence ID" value="QKQ26531.1"/>
    <property type="molecule type" value="Genomic_DNA"/>
</dbReference>
<keyword evidence="3" id="KW-1185">Reference proteome</keyword>
<evidence type="ECO:0000313" key="3">
    <source>
        <dbReference type="Proteomes" id="UP000509658"/>
    </source>
</evidence>
<evidence type="ECO:0000313" key="2">
    <source>
        <dbReference type="EMBL" id="QKQ26531.1"/>
    </source>
</evidence>
<feature type="signal peptide" evidence="1">
    <location>
        <begin position="1"/>
        <end position="21"/>
    </location>
</feature>
<dbReference type="Proteomes" id="UP000509658">
    <property type="component" value="Chromosome"/>
</dbReference>
<proteinExistence type="predicted"/>
<feature type="chain" id="PRO_5026876836" evidence="1">
    <location>
        <begin position="22"/>
        <end position="101"/>
    </location>
</feature>
<reference evidence="2 3" key="1">
    <citation type="submission" date="2020-05" db="EMBL/GenBank/DDBJ databases">
        <title>Horizontal transmission and recombination maintain forever young bacterial symbiont genomes.</title>
        <authorList>
            <person name="Russell S.L."/>
            <person name="Pepper-Tunick E."/>
            <person name="Svedberg J."/>
            <person name="Byrne A."/>
            <person name="Ruelas Castillo J."/>
            <person name="Vollmers C."/>
            <person name="Beinart R.A."/>
            <person name="Corbett-Detig R."/>
        </authorList>
    </citation>
    <scope>NUCLEOTIDE SEQUENCE [LARGE SCALE GENOMIC DNA]</scope>
    <source>
        <strain evidence="2">Santa_Monica_outfall</strain>
    </source>
</reference>
<organism evidence="2 3">
    <name type="scientific">Candidatus Reidiella endopervernicosa</name>
    <dbReference type="NCBI Taxonomy" id="2738883"/>
    <lineage>
        <taxon>Bacteria</taxon>
        <taxon>Pseudomonadati</taxon>
        <taxon>Pseudomonadota</taxon>
        <taxon>Gammaproteobacteria</taxon>
        <taxon>Candidatus Reidiella</taxon>
    </lineage>
</organism>
<protein>
    <submittedName>
        <fullName evidence="2">Uncharacterized protein</fullName>
    </submittedName>
</protein>
<evidence type="ECO:0000256" key="1">
    <source>
        <dbReference type="SAM" id="SignalP"/>
    </source>
</evidence>